<evidence type="ECO:0000313" key="8">
    <source>
        <dbReference type="EMBL" id="GAB0057877.1"/>
    </source>
</evidence>
<evidence type="ECO:0000256" key="2">
    <source>
        <dbReference type="ARBA" id="ARBA00008854"/>
    </source>
</evidence>
<keyword evidence="4 7" id="KW-1133">Transmembrane helix</keyword>
<dbReference type="PANTHER" id="PTHR34478:SF2">
    <property type="entry name" value="MEMBRANE PROTEIN"/>
    <property type="match status" value="1"/>
</dbReference>
<dbReference type="SUPFAM" id="SSF140478">
    <property type="entry name" value="LemA-like"/>
    <property type="match status" value="1"/>
</dbReference>
<gene>
    <name evidence="8" type="primary">mamQ</name>
    <name evidence="8" type="ORF">SIID45300_02211</name>
</gene>
<keyword evidence="3 7" id="KW-0812">Transmembrane</keyword>
<dbReference type="Proteomes" id="UP001628193">
    <property type="component" value="Unassembled WGS sequence"/>
</dbReference>
<evidence type="ECO:0000256" key="3">
    <source>
        <dbReference type="ARBA" id="ARBA00022692"/>
    </source>
</evidence>
<dbReference type="InterPro" id="IPR007156">
    <property type="entry name" value="MamQ_LemA"/>
</dbReference>
<evidence type="ECO:0000256" key="6">
    <source>
        <dbReference type="SAM" id="MobiDB-lite"/>
    </source>
</evidence>
<evidence type="ECO:0000256" key="7">
    <source>
        <dbReference type="SAM" id="Phobius"/>
    </source>
</evidence>
<keyword evidence="9" id="KW-1185">Reference proteome</keyword>
<feature type="region of interest" description="Disordered" evidence="6">
    <location>
        <begin position="133"/>
        <end position="161"/>
    </location>
</feature>
<comment type="caution">
    <text evidence="8">The sequence shown here is derived from an EMBL/GenBank/DDBJ whole genome shotgun (WGS) entry which is preliminary data.</text>
</comment>
<organism evidence="8 9">
    <name type="scientific">Candidatus Magnetaquiglobus chichijimensis</name>
    <dbReference type="NCBI Taxonomy" id="3141448"/>
    <lineage>
        <taxon>Bacteria</taxon>
        <taxon>Pseudomonadati</taxon>
        <taxon>Pseudomonadota</taxon>
        <taxon>Magnetococcia</taxon>
        <taxon>Magnetococcales</taxon>
        <taxon>Candidatus Magnetaquicoccaceae</taxon>
        <taxon>Candidatus Magnetaquiglobus</taxon>
    </lineage>
</organism>
<evidence type="ECO:0000256" key="5">
    <source>
        <dbReference type="ARBA" id="ARBA00023136"/>
    </source>
</evidence>
<accession>A0ABQ0CAG3</accession>
<dbReference type="Pfam" id="PF04011">
    <property type="entry name" value="LemA"/>
    <property type="match status" value="1"/>
</dbReference>
<dbReference type="PANTHER" id="PTHR34478">
    <property type="entry name" value="PROTEIN LEMA"/>
    <property type="match status" value="1"/>
</dbReference>
<keyword evidence="5 7" id="KW-0472">Membrane</keyword>
<reference evidence="8 9" key="1">
    <citation type="submission" date="2024-05" db="EMBL/GenBank/DDBJ databases">
        <authorList>
            <consortium name="Candidatus Magnetaquicoccaceae bacterium FCR-1 genome sequencing consortium"/>
            <person name="Shimoshige H."/>
            <person name="Shimamura S."/>
            <person name="Taoka A."/>
            <person name="Kobayashi H."/>
            <person name="Maekawa T."/>
        </authorList>
    </citation>
    <scope>NUCLEOTIDE SEQUENCE [LARGE SCALE GENOMIC DNA]</scope>
    <source>
        <strain evidence="8 9">FCR-1</strain>
    </source>
</reference>
<dbReference type="RefSeq" id="WP_420905563.1">
    <property type="nucleotide sequence ID" value="NZ_BAAFGK010000004.1"/>
</dbReference>
<name>A0ABQ0CAG3_9PROT</name>
<reference evidence="8 9" key="2">
    <citation type="submission" date="2024-09" db="EMBL/GenBank/DDBJ databases">
        <title>Draft genome sequence of Candidatus Magnetaquicoccaceae bacterium FCR-1.</title>
        <authorList>
            <person name="Shimoshige H."/>
            <person name="Shimamura S."/>
            <person name="Taoka A."/>
            <person name="Kobayashi H."/>
            <person name="Maekawa T."/>
        </authorList>
    </citation>
    <scope>NUCLEOTIDE SEQUENCE [LARGE SCALE GENOMIC DNA]</scope>
    <source>
        <strain evidence="8 9">FCR-1</strain>
    </source>
</reference>
<evidence type="ECO:0000313" key="9">
    <source>
        <dbReference type="Proteomes" id="UP001628193"/>
    </source>
</evidence>
<comment type="similarity">
    <text evidence="2">Belongs to the LemA family.</text>
</comment>
<evidence type="ECO:0000256" key="1">
    <source>
        <dbReference type="ARBA" id="ARBA00004167"/>
    </source>
</evidence>
<comment type="subcellular location">
    <subcellularLocation>
        <location evidence="1">Membrane</location>
        <topology evidence="1">Single-pass membrane protein</topology>
    </subcellularLocation>
</comment>
<sequence>MADKHNPMDEMDDLGLEMTSSERMQRMRKLMRQLYQEEVVESTPVVELPPIRSKTLILGFSIASILFLVVTTFYNFNRFIAAEEQVLSARGHIHDALQRRSNLFGNLVNLTLNHAMLEQEVFRYVSDGRIGMMGKGSPPAGKSNGEGEGAPIPAPDAPLPSSSTAAEAIARLFGLVEQYPDIKTSTTYQQLMDKLVDIENLISQRRDEYNTDVKAYNTLITTFPWAIMARILGFQRYPYFNASPGPDNKNMDLDSRKFMRLIPEGEISNSHHKDTLKPEHGPGGAALTGAPDLNAVAIGVPPPAPPASPGTEGKQPPPPPDASGAEGKQPPPPPVSSGAEGKHPPPPPTSPGAEGNR</sequence>
<dbReference type="InterPro" id="IPR023353">
    <property type="entry name" value="LemA-like_dom_sf"/>
</dbReference>
<feature type="region of interest" description="Disordered" evidence="6">
    <location>
        <begin position="265"/>
        <end position="357"/>
    </location>
</feature>
<feature type="transmembrane region" description="Helical" evidence="7">
    <location>
        <begin position="56"/>
        <end position="76"/>
    </location>
</feature>
<dbReference type="Gene3D" id="1.20.1440.20">
    <property type="entry name" value="LemA-like domain"/>
    <property type="match status" value="1"/>
</dbReference>
<proteinExistence type="inferred from homology"/>
<feature type="compositionally biased region" description="Basic and acidic residues" evidence="6">
    <location>
        <begin position="269"/>
        <end position="280"/>
    </location>
</feature>
<dbReference type="EMBL" id="BAAFGK010000004">
    <property type="protein sequence ID" value="GAB0057877.1"/>
    <property type="molecule type" value="Genomic_DNA"/>
</dbReference>
<evidence type="ECO:0000256" key="4">
    <source>
        <dbReference type="ARBA" id="ARBA00022989"/>
    </source>
</evidence>
<protein>
    <submittedName>
        <fullName evidence="8">Magnetosome protein MamQ</fullName>
    </submittedName>
</protein>